<organism evidence="1 2">
    <name type="scientific">Psittacicella hinzii</name>
    <dbReference type="NCBI Taxonomy" id="2028575"/>
    <lineage>
        <taxon>Bacteria</taxon>
        <taxon>Pseudomonadati</taxon>
        <taxon>Pseudomonadota</taxon>
        <taxon>Gammaproteobacteria</taxon>
        <taxon>Pasteurellales</taxon>
        <taxon>Psittacicellaceae</taxon>
        <taxon>Psittacicella</taxon>
    </lineage>
</organism>
<name>A0A3A1YMA7_9GAMM</name>
<dbReference type="EMBL" id="NRJG01000035">
    <property type="protein sequence ID" value="RIY39302.1"/>
    <property type="molecule type" value="Genomic_DNA"/>
</dbReference>
<comment type="caution">
    <text evidence="1">The sequence shown here is derived from an EMBL/GenBank/DDBJ whole genome shotgun (WGS) entry which is preliminary data.</text>
</comment>
<proteinExistence type="predicted"/>
<evidence type="ECO:0000313" key="1">
    <source>
        <dbReference type="EMBL" id="RIY39302.1"/>
    </source>
</evidence>
<reference evidence="1 2" key="1">
    <citation type="submission" date="2017-08" db="EMBL/GenBank/DDBJ databases">
        <title>Reclassification of Bisgaard taxon 37 and 44.</title>
        <authorList>
            <person name="Christensen H."/>
        </authorList>
    </citation>
    <scope>NUCLEOTIDE SEQUENCE [LARGE SCALE GENOMIC DNA]</scope>
    <source>
        <strain evidence="1 2">111</strain>
    </source>
</reference>
<evidence type="ECO:0000313" key="2">
    <source>
        <dbReference type="Proteomes" id="UP000265916"/>
    </source>
</evidence>
<dbReference type="Proteomes" id="UP000265916">
    <property type="component" value="Unassembled WGS sequence"/>
</dbReference>
<dbReference type="RefSeq" id="WP_119530472.1">
    <property type="nucleotide sequence ID" value="NZ_JBHSSP010000002.1"/>
</dbReference>
<sequence length="217" mass="24978">MVGISGDLTYAQKLRLQFSEQRKQRFALDQNYSAVQCEIDLNEIFERAGKELEEYILGVKRLADVFAGQGVGGQATLEVKTPVAREIYKDLTLVTLDGKSYFSSENLNRLLKICYYTQRLNSEANRVRDQELLAKANLLCQPFVDYGVNPDEYLALLLYLVHLESKNDRLPDPEQEAALTLLEQVVNQYMLQEISYVQLSQYLLLTPQELRELPKFK</sequence>
<dbReference type="AlphaFoldDB" id="A0A3A1YMA7"/>
<gene>
    <name evidence="1" type="ORF">CKF58_02355</name>
</gene>
<keyword evidence="2" id="KW-1185">Reference proteome</keyword>
<protein>
    <submittedName>
        <fullName evidence="1">Uncharacterized protein</fullName>
    </submittedName>
</protein>
<accession>A0A3A1YMA7</accession>